<keyword evidence="4" id="KW-1185">Reference proteome</keyword>
<sequence>MRTLAVLAGTLLLNTLVLPVVLIALPGIRVTLGLSAVDSGLVLAAFPAGLAAALLPGRRLVRRYAGAFPDAVQERVFLGALVVFGMAAVCGGLATHPAVLVVALAVQGGCAAQTVPVLAAAGRWAGLAGASGVVLGLLSSGLLSTADWRWALLLPAPVAFGLAWAGSVYLPVAGVAGAPLPATRPGATAGTGRAGGPATPGAAAVAAPGVPDAAPARSATPGGTASAGHGPAQPTALGGAMPSEPTLRDLLRHRLLLRAALAAACLGGATTALLLILSAHLSGTGHPPWLTALLLTPAALTVPAAVLLTTRVPGRLPPPARPLAGLFAQTAVQLGAVLAVPAAAALLTTGVRPALYLVGAIGALGLLAGPRPSRRSHP</sequence>
<comment type="caution">
    <text evidence="3">The sequence shown here is derived from an EMBL/GenBank/DDBJ whole genome shotgun (WGS) entry which is preliminary data.</text>
</comment>
<dbReference type="EMBL" id="JAGIOO010000001">
    <property type="protein sequence ID" value="MBP2472398.1"/>
    <property type="molecule type" value="Genomic_DNA"/>
</dbReference>
<evidence type="ECO:0000256" key="1">
    <source>
        <dbReference type="SAM" id="MobiDB-lite"/>
    </source>
</evidence>
<keyword evidence="2" id="KW-1133">Transmembrane helix</keyword>
<reference evidence="3 4" key="1">
    <citation type="submission" date="2021-03" db="EMBL/GenBank/DDBJ databases">
        <title>Sequencing the genomes of 1000 actinobacteria strains.</title>
        <authorList>
            <person name="Klenk H.-P."/>
        </authorList>
    </citation>
    <scope>NUCLEOTIDE SEQUENCE [LARGE SCALE GENOMIC DNA]</scope>
    <source>
        <strain evidence="3 4">DSM 44580</strain>
    </source>
</reference>
<feature type="transmembrane region" description="Helical" evidence="2">
    <location>
        <begin position="255"/>
        <end position="277"/>
    </location>
</feature>
<feature type="transmembrane region" description="Helical" evidence="2">
    <location>
        <begin position="322"/>
        <end position="347"/>
    </location>
</feature>
<dbReference type="Gene3D" id="1.20.1250.20">
    <property type="entry name" value="MFS general substrate transporter like domains"/>
    <property type="match status" value="1"/>
</dbReference>
<dbReference type="RefSeq" id="WP_086787876.1">
    <property type="nucleotide sequence ID" value="NZ_JAGIOO010000001.1"/>
</dbReference>
<accession>A0ABS5A732</accession>
<feature type="transmembrane region" description="Helical" evidence="2">
    <location>
        <begin position="289"/>
        <end position="310"/>
    </location>
</feature>
<feature type="transmembrane region" description="Helical" evidence="2">
    <location>
        <begin position="76"/>
        <end position="94"/>
    </location>
</feature>
<dbReference type="SUPFAM" id="SSF103473">
    <property type="entry name" value="MFS general substrate transporter"/>
    <property type="match status" value="1"/>
</dbReference>
<dbReference type="Proteomes" id="UP001519363">
    <property type="component" value="Unassembled WGS sequence"/>
</dbReference>
<protein>
    <recommendedName>
        <fullName evidence="5">Major Facilitator Superfamily protein</fullName>
    </recommendedName>
</protein>
<feature type="transmembrane region" description="Helical" evidence="2">
    <location>
        <begin position="34"/>
        <end position="55"/>
    </location>
</feature>
<name>A0ABS5A732_9PSEU</name>
<feature type="transmembrane region" description="Helical" evidence="2">
    <location>
        <begin position="150"/>
        <end position="170"/>
    </location>
</feature>
<proteinExistence type="predicted"/>
<feature type="compositionally biased region" description="Low complexity" evidence="1">
    <location>
        <begin position="187"/>
        <end position="216"/>
    </location>
</feature>
<dbReference type="InterPro" id="IPR011701">
    <property type="entry name" value="MFS"/>
</dbReference>
<evidence type="ECO:0000256" key="2">
    <source>
        <dbReference type="SAM" id="Phobius"/>
    </source>
</evidence>
<evidence type="ECO:0008006" key="5">
    <source>
        <dbReference type="Google" id="ProtNLM"/>
    </source>
</evidence>
<dbReference type="InterPro" id="IPR036259">
    <property type="entry name" value="MFS_trans_sf"/>
</dbReference>
<gene>
    <name evidence="3" type="ORF">JOF53_001270</name>
</gene>
<keyword evidence="2" id="KW-0812">Transmembrane</keyword>
<keyword evidence="2" id="KW-0472">Membrane</keyword>
<organism evidence="3 4">
    <name type="scientific">Crossiella equi</name>
    <dbReference type="NCBI Taxonomy" id="130796"/>
    <lineage>
        <taxon>Bacteria</taxon>
        <taxon>Bacillati</taxon>
        <taxon>Actinomycetota</taxon>
        <taxon>Actinomycetes</taxon>
        <taxon>Pseudonocardiales</taxon>
        <taxon>Pseudonocardiaceae</taxon>
        <taxon>Crossiella</taxon>
    </lineage>
</organism>
<dbReference type="Pfam" id="PF07690">
    <property type="entry name" value="MFS_1"/>
    <property type="match status" value="1"/>
</dbReference>
<evidence type="ECO:0000313" key="4">
    <source>
        <dbReference type="Proteomes" id="UP001519363"/>
    </source>
</evidence>
<feature type="region of interest" description="Disordered" evidence="1">
    <location>
        <begin position="187"/>
        <end position="243"/>
    </location>
</feature>
<evidence type="ECO:0000313" key="3">
    <source>
        <dbReference type="EMBL" id="MBP2472398.1"/>
    </source>
</evidence>
<feature type="transmembrane region" description="Helical" evidence="2">
    <location>
        <begin position="353"/>
        <end position="369"/>
    </location>
</feature>
<feature type="transmembrane region" description="Helical" evidence="2">
    <location>
        <begin position="124"/>
        <end position="144"/>
    </location>
</feature>